<keyword evidence="5" id="KW-0969">Cilium</keyword>
<comment type="caution">
    <text evidence="11">The sequence shown here is derived from an EMBL/GenBank/DDBJ whole genome shotgun (WGS) entry which is preliminary data.</text>
</comment>
<feature type="region of interest" description="Disordered" evidence="8">
    <location>
        <begin position="1"/>
        <end position="64"/>
    </location>
</feature>
<dbReference type="SUPFAM" id="SSF47473">
    <property type="entry name" value="EF-hand"/>
    <property type="match status" value="1"/>
</dbReference>
<name>A0A9W7FT19_9STRA</name>
<dbReference type="PANTHER" id="PTHR12086">
    <property type="entry name" value="EF-HAND DOMAIN C-TERMINAL CONTAINING PROTEIN"/>
    <property type="match status" value="1"/>
</dbReference>
<dbReference type="GO" id="GO:0000281">
    <property type="term" value="P:mitotic cytokinesis"/>
    <property type="evidence" value="ECO:0007669"/>
    <property type="project" value="TreeGrafter"/>
</dbReference>
<keyword evidence="7" id="KW-0966">Cell projection</keyword>
<dbReference type="GO" id="GO:0060285">
    <property type="term" value="P:cilium-dependent cell motility"/>
    <property type="evidence" value="ECO:0007669"/>
    <property type="project" value="TreeGrafter"/>
</dbReference>
<evidence type="ECO:0000256" key="7">
    <source>
        <dbReference type="ARBA" id="ARBA00023273"/>
    </source>
</evidence>
<sequence>MTASSNFGSNNFGSSFAQGQRPSSSSAAFRPGTSRKMSSLFPNLPGFRRPNTSVGGQPNVNGTSVTRFNQNQSLNYQNGIMMISTSIRPSTAAATPQAIESLKMLDQQQYQKDALHPDDMSGRYSLTRQRLDHQAKTGISSNLVVGKIGRRMVPATSLILRDPRARDNFNPFMGGGNSVASEDAFSLGGASNYTSPNNLTPPPPVLLFQGYYFEDIIESQIEDKRIHRCDIYYYTEDGSVEIIEQKTENSGMPQGSILRRGKVPGITASNFKVGTNVEIYARSYSIISCNESTRDYCRNVLNFPDAALRSMNWPEDTFIRKNTEKMMRETGFGNVNRNRKMHPQKEYMEALLGKPSSMTDLGSFLTNGQKCLCFDMIWDDTQRLYGDVRLYKMNFFLSDDTMEILPVHTKNDGRDQFPKLLKRSKVPKDIQRPDGPKYTWQDLNIGKTLNVYKRPMTIAAADAFTRKYYAQKGTPLGFDINLNPSVDVHYERQIPPYNGFGSEEDSLRSCTGSIKPLPVKKEFHYDKRGQVIRFNARLVSKKIEDKNRRFVIQYFMEDNTLAIREPPIRNSGVIGGNFLRRDPCKHPDGSKVIPKDFYVGAILDLNCHRFLLMDADEWSYRLMENDHEFNFPYSNFERLHTVLKNKADALELYFTQHGELNLISFQDLERCFQSIGVRMKKQELITIWRKIDRKNKGKVSFTKLIKIAKGVPIHVSIMG</sequence>
<evidence type="ECO:0000313" key="11">
    <source>
        <dbReference type="EMBL" id="GMI17456.1"/>
    </source>
</evidence>
<dbReference type="GO" id="GO:0072686">
    <property type="term" value="C:mitotic spindle"/>
    <property type="evidence" value="ECO:0007669"/>
    <property type="project" value="TreeGrafter"/>
</dbReference>
<reference evidence="12" key="1">
    <citation type="journal article" date="2023" name="Commun. Biol.">
        <title>Genome analysis of Parmales, the sister group of diatoms, reveals the evolutionary specialization of diatoms from phago-mixotrophs to photoautotrophs.</title>
        <authorList>
            <person name="Ban H."/>
            <person name="Sato S."/>
            <person name="Yoshikawa S."/>
            <person name="Yamada K."/>
            <person name="Nakamura Y."/>
            <person name="Ichinomiya M."/>
            <person name="Sato N."/>
            <person name="Blanc-Mathieu R."/>
            <person name="Endo H."/>
            <person name="Kuwata A."/>
            <person name="Ogata H."/>
        </authorList>
    </citation>
    <scope>NUCLEOTIDE SEQUENCE [LARGE SCALE GENOMIC DNA]</scope>
    <source>
        <strain evidence="12">NIES 3700</strain>
    </source>
</reference>
<feature type="compositionally biased region" description="Polar residues" evidence="8">
    <location>
        <begin position="17"/>
        <end position="27"/>
    </location>
</feature>
<evidence type="ECO:0000256" key="6">
    <source>
        <dbReference type="ARBA" id="ARBA00023212"/>
    </source>
</evidence>
<evidence type="ECO:0000259" key="10">
    <source>
        <dbReference type="PROSITE" id="PS51336"/>
    </source>
</evidence>
<dbReference type="GO" id="GO:0043014">
    <property type="term" value="F:alpha-tubulin binding"/>
    <property type="evidence" value="ECO:0007669"/>
    <property type="project" value="TreeGrafter"/>
</dbReference>
<evidence type="ECO:0000256" key="5">
    <source>
        <dbReference type="ARBA" id="ARBA00023069"/>
    </source>
</evidence>
<dbReference type="InterPro" id="IPR011992">
    <property type="entry name" value="EF-hand-dom_pair"/>
</dbReference>
<accession>A0A9W7FT19</accession>
<evidence type="ECO:0000256" key="2">
    <source>
        <dbReference type="ARBA" id="ARBA00022490"/>
    </source>
</evidence>
<keyword evidence="6" id="KW-0206">Cytoskeleton</keyword>
<feature type="compositionally biased region" description="Low complexity" evidence="8">
    <location>
        <begin position="1"/>
        <end position="16"/>
    </location>
</feature>
<evidence type="ECO:0000256" key="3">
    <source>
        <dbReference type="ARBA" id="ARBA00022737"/>
    </source>
</evidence>
<dbReference type="Gene3D" id="2.30.29.170">
    <property type="match status" value="3"/>
</dbReference>
<feature type="domain" description="DM10" evidence="10">
    <location>
        <begin position="202"/>
        <end position="301"/>
    </location>
</feature>
<feature type="domain" description="DM10" evidence="10">
    <location>
        <begin position="368"/>
        <end position="473"/>
    </location>
</feature>
<feature type="compositionally biased region" description="Polar residues" evidence="8">
    <location>
        <begin position="50"/>
        <end position="64"/>
    </location>
</feature>
<evidence type="ECO:0000256" key="8">
    <source>
        <dbReference type="SAM" id="MobiDB-lite"/>
    </source>
</evidence>
<dbReference type="Proteomes" id="UP001165122">
    <property type="component" value="Unassembled WGS sequence"/>
</dbReference>
<proteinExistence type="predicted"/>
<keyword evidence="4" id="KW-0282">Flagellum</keyword>
<protein>
    <submittedName>
        <fullName evidence="11">Uncharacterized protein</fullName>
    </submittedName>
</protein>
<keyword evidence="3" id="KW-0677">Repeat</keyword>
<dbReference type="PROSITE" id="PS50222">
    <property type="entry name" value="EF_HAND_2"/>
    <property type="match status" value="1"/>
</dbReference>
<dbReference type="InterPro" id="IPR002048">
    <property type="entry name" value="EF_hand_dom"/>
</dbReference>
<dbReference type="AlphaFoldDB" id="A0A9W7FT19"/>
<dbReference type="PROSITE" id="PS51336">
    <property type="entry name" value="DM10"/>
    <property type="match status" value="3"/>
</dbReference>
<keyword evidence="12" id="KW-1185">Reference proteome</keyword>
<dbReference type="GO" id="GO:0005509">
    <property type="term" value="F:calcium ion binding"/>
    <property type="evidence" value="ECO:0007669"/>
    <property type="project" value="InterPro"/>
</dbReference>
<keyword evidence="2" id="KW-0963">Cytoplasm</keyword>
<dbReference type="FunFam" id="2.30.29.170:FF:000002">
    <property type="entry name" value="EF-hand domain (C-terminal) containing 1"/>
    <property type="match status" value="1"/>
</dbReference>
<dbReference type="GO" id="GO:0005930">
    <property type="term" value="C:axoneme"/>
    <property type="evidence" value="ECO:0007669"/>
    <property type="project" value="TreeGrafter"/>
</dbReference>
<evidence type="ECO:0000256" key="4">
    <source>
        <dbReference type="ARBA" id="ARBA00022846"/>
    </source>
</evidence>
<gene>
    <name evidence="11" type="ORF">TrLO_g3630</name>
</gene>
<dbReference type="Gene3D" id="1.10.238.10">
    <property type="entry name" value="EF-hand"/>
    <property type="match status" value="1"/>
</dbReference>
<evidence type="ECO:0000256" key="1">
    <source>
        <dbReference type="ARBA" id="ARBA00004611"/>
    </source>
</evidence>
<evidence type="ECO:0000259" key="9">
    <source>
        <dbReference type="PROSITE" id="PS50222"/>
    </source>
</evidence>
<dbReference type="InterPro" id="IPR006602">
    <property type="entry name" value="DM10_dom"/>
</dbReference>
<dbReference type="GO" id="GO:0007052">
    <property type="term" value="P:mitotic spindle organization"/>
    <property type="evidence" value="ECO:0007669"/>
    <property type="project" value="TreeGrafter"/>
</dbReference>
<dbReference type="InterPro" id="IPR040193">
    <property type="entry name" value="EFHC1/EFHC2/EFHB"/>
</dbReference>
<dbReference type="PANTHER" id="PTHR12086:SF9">
    <property type="entry name" value="EF-HAND DOMAIN-CONTAINING PROTEIN 1"/>
    <property type="match status" value="1"/>
</dbReference>
<feature type="domain" description="DM10" evidence="10">
    <location>
        <begin position="528"/>
        <end position="627"/>
    </location>
</feature>
<dbReference type="SMART" id="SM00676">
    <property type="entry name" value="DM10"/>
    <property type="match status" value="3"/>
</dbReference>
<evidence type="ECO:0000313" key="12">
    <source>
        <dbReference type="Proteomes" id="UP001165122"/>
    </source>
</evidence>
<dbReference type="EMBL" id="BRXW01000292">
    <property type="protein sequence ID" value="GMI17456.1"/>
    <property type="molecule type" value="Genomic_DNA"/>
</dbReference>
<dbReference type="Pfam" id="PF06565">
    <property type="entry name" value="DM10_dom"/>
    <property type="match status" value="3"/>
</dbReference>
<comment type="subcellular location">
    <subcellularLocation>
        <location evidence="1">Cytoplasm</location>
        <location evidence="1">Cytoskeleton</location>
        <location evidence="1">Flagellum axoneme</location>
    </subcellularLocation>
</comment>
<dbReference type="OrthoDB" id="10255210at2759"/>
<feature type="domain" description="EF-hand" evidence="9">
    <location>
        <begin position="679"/>
        <end position="714"/>
    </location>
</feature>
<organism evidence="11 12">
    <name type="scientific">Triparma laevis f. longispina</name>
    <dbReference type="NCBI Taxonomy" id="1714387"/>
    <lineage>
        <taxon>Eukaryota</taxon>
        <taxon>Sar</taxon>
        <taxon>Stramenopiles</taxon>
        <taxon>Ochrophyta</taxon>
        <taxon>Bolidophyceae</taxon>
        <taxon>Parmales</taxon>
        <taxon>Triparmaceae</taxon>
        <taxon>Triparma</taxon>
    </lineage>
</organism>